<sequence length="254" mass="27600">MRFARAHLKPVKIPLDVIPSLQHVNSSMSTTQLGVVGKLAEVVTGFHLDIELLTTTLSATIQPIPYPQSGPSVKSMSLQFRDKDVVRDSVKCFAQVKGSELAVHPPWCPTDLELHHFMVTAAKAALELHFPHQPLLVGENKVWHSTSPRWLLYHLEKEVIINTFQEPPGLLMACCVVPPTDIRGSQRSRTDVCALPSTLAEITLFAATHGEAAAWQPCTADSGSMAVLSPATPTSHLSPLGHLGLYAVGRLADE</sequence>
<dbReference type="AlphaFoldDB" id="A0AAN7N923"/>
<reference evidence="1 2" key="1">
    <citation type="journal article" date="2023" name="J. Hered.">
        <title>Chromosome-level genome of the wood stork (Mycteria americana) provides insight into avian chromosome evolution.</title>
        <authorList>
            <person name="Flamio R. Jr."/>
            <person name="Ramstad K.M."/>
        </authorList>
    </citation>
    <scope>NUCLEOTIDE SEQUENCE [LARGE SCALE GENOMIC DNA]</scope>
    <source>
        <strain evidence="1">JAX WOST 10</strain>
    </source>
</reference>
<organism evidence="1 2">
    <name type="scientific">Mycteria americana</name>
    <name type="common">Wood stork</name>
    <dbReference type="NCBI Taxonomy" id="33587"/>
    <lineage>
        <taxon>Eukaryota</taxon>
        <taxon>Metazoa</taxon>
        <taxon>Chordata</taxon>
        <taxon>Craniata</taxon>
        <taxon>Vertebrata</taxon>
        <taxon>Euteleostomi</taxon>
        <taxon>Archelosauria</taxon>
        <taxon>Archosauria</taxon>
        <taxon>Dinosauria</taxon>
        <taxon>Saurischia</taxon>
        <taxon>Theropoda</taxon>
        <taxon>Coelurosauria</taxon>
        <taxon>Aves</taxon>
        <taxon>Neognathae</taxon>
        <taxon>Neoaves</taxon>
        <taxon>Aequornithes</taxon>
        <taxon>Ciconiiformes</taxon>
        <taxon>Ciconiidae</taxon>
        <taxon>Mycteria</taxon>
    </lineage>
</organism>
<proteinExistence type="predicted"/>
<comment type="caution">
    <text evidence="1">The sequence shown here is derived from an EMBL/GenBank/DDBJ whole genome shotgun (WGS) entry which is preliminary data.</text>
</comment>
<keyword evidence="2" id="KW-1185">Reference proteome</keyword>
<gene>
    <name evidence="1" type="ORF">QYF61_011880</name>
</gene>
<dbReference type="EMBL" id="JAUNZN010000004">
    <property type="protein sequence ID" value="KAK4822239.1"/>
    <property type="molecule type" value="Genomic_DNA"/>
</dbReference>
<dbReference type="Proteomes" id="UP001333110">
    <property type="component" value="Unassembled WGS sequence"/>
</dbReference>
<protein>
    <submittedName>
        <fullName evidence="1">Uncharacterized protein</fullName>
    </submittedName>
</protein>
<accession>A0AAN7N923</accession>
<evidence type="ECO:0000313" key="2">
    <source>
        <dbReference type="Proteomes" id="UP001333110"/>
    </source>
</evidence>
<evidence type="ECO:0000313" key="1">
    <source>
        <dbReference type="EMBL" id="KAK4822239.1"/>
    </source>
</evidence>
<name>A0AAN7N923_MYCAM</name>